<keyword evidence="3" id="KW-0482">Metalloprotease</keyword>
<feature type="domain" description="CAAX prenyl protease 2/Lysostaphin resistance protein A-like" evidence="2">
    <location>
        <begin position="167"/>
        <end position="232"/>
    </location>
</feature>
<dbReference type="Pfam" id="PF02517">
    <property type="entry name" value="Rce1-like"/>
    <property type="match status" value="1"/>
</dbReference>
<sequence>MIVSFTFGLIGILFSNKVLHKLSLTALTTSRKKVDWNRIFVGFFTVIIFNLAIFAVGYYLAPDGLVWNFKLEPFLTLLVICILFLPFQTSFEEYLFRGYLMQGIGVNLKDNKWIPILVTVMAIAPVTYIVLYANFKLEMLPNLGYTGLLMLLLVFLMDRISKTNQTFLHRKWIPLLFTSVIFGVMHAANPEVEKLGYISMVYYIGTGFILGIMTLMDEGMELALGFHAGNNILTALLISTDWSALQTDAIFLDSSEPSAGFFDIFFPVFIIYPLMLLVFAKIYKWKNWKEKLFGIVPDPVSELDEIIVIRED</sequence>
<dbReference type="Proteomes" id="UP000619238">
    <property type="component" value="Unassembled WGS sequence"/>
</dbReference>
<accession>A0ABR7Q7K6</accession>
<gene>
    <name evidence="3" type="ORF">H2O64_07740</name>
</gene>
<evidence type="ECO:0000313" key="4">
    <source>
        <dbReference type="Proteomes" id="UP000619238"/>
    </source>
</evidence>
<dbReference type="GO" id="GO:0008237">
    <property type="term" value="F:metallopeptidase activity"/>
    <property type="evidence" value="ECO:0007669"/>
    <property type="project" value="UniProtKB-KW"/>
</dbReference>
<evidence type="ECO:0000256" key="1">
    <source>
        <dbReference type="SAM" id="Phobius"/>
    </source>
</evidence>
<keyword evidence="4" id="KW-1185">Reference proteome</keyword>
<proteinExistence type="predicted"/>
<feature type="transmembrane region" description="Helical" evidence="1">
    <location>
        <begin position="195"/>
        <end position="215"/>
    </location>
</feature>
<feature type="transmembrane region" description="Helical" evidence="1">
    <location>
        <begin position="6"/>
        <end position="27"/>
    </location>
</feature>
<keyword evidence="1" id="KW-0812">Transmembrane</keyword>
<feature type="transmembrane region" description="Helical" evidence="1">
    <location>
        <begin position="143"/>
        <end position="160"/>
    </location>
</feature>
<reference evidence="3 4" key="1">
    <citation type="submission" date="2020-07" db="EMBL/GenBank/DDBJ databases">
        <title>Description of Kordia aestuariivivens sp. nov., isolated from a tidal flat.</title>
        <authorList>
            <person name="Park S."/>
            <person name="Yoon J.-H."/>
        </authorList>
    </citation>
    <scope>NUCLEOTIDE SEQUENCE [LARGE SCALE GENOMIC DNA]</scope>
    <source>
        <strain evidence="3 4">YSTF-M3</strain>
    </source>
</reference>
<keyword evidence="3" id="KW-0378">Hydrolase</keyword>
<feature type="transmembrane region" description="Helical" evidence="1">
    <location>
        <begin position="222"/>
        <end position="244"/>
    </location>
</feature>
<protein>
    <submittedName>
        <fullName evidence="3">CPBP family intramembrane metalloprotease</fullName>
    </submittedName>
</protein>
<evidence type="ECO:0000259" key="2">
    <source>
        <dbReference type="Pfam" id="PF02517"/>
    </source>
</evidence>
<name>A0ABR7Q7K6_9FLAO</name>
<keyword evidence="1" id="KW-0472">Membrane</keyword>
<dbReference type="InterPro" id="IPR003675">
    <property type="entry name" value="Rce1/LyrA-like_dom"/>
</dbReference>
<keyword evidence="3" id="KW-0645">Protease</keyword>
<dbReference type="EMBL" id="JACGWS010000004">
    <property type="protein sequence ID" value="MBC8754561.1"/>
    <property type="molecule type" value="Genomic_DNA"/>
</dbReference>
<feature type="transmembrane region" description="Helical" evidence="1">
    <location>
        <begin position="39"/>
        <end position="61"/>
    </location>
</feature>
<keyword evidence="1" id="KW-1133">Transmembrane helix</keyword>
<feature type="transmembrane region" description="Helical" evidence="1">
    <location>
        <begin position="172"/>
        <end position="189"/>
    </location>
</feature>
<feature type="transmembrane region" description="Helical" evidence="1">
    <location>
        <begin position="112"/>
        <end position="131"/>
    </location>
</feature>
<evidence type="ECO:0000313" key="3">
    <source>
        <dbReference type="EMBL" id="MBC8754561.1"/>
    </source>
</evidence>
<feature type="transmembrane region" description="Helical" evidence="1">
    <location>
        <begin position="73"/>
        <end position="91"/>
    </location>
</feature>
<comment type="caution">
    <text evidence="3">The sequence shown here is derived from an EMBL/GenBank/DDBJ whole genome shotgun (WGS) entry which is preliminary data.</text>
</comment>
<organism evidence="3 4">
    <name type="scientific">Kordia aestuariivivens</name>
    <dbReference type="NCBI Taxonomy" id="2759037"/>
    <lineage>
        <taxon>Bacteria</taxon>
        <taxon>Pseudomonadati</taxon>
        <taxon>Bacteroidota</taxon>
        <taxon>Flavobacteriia</taxon>
        <taxon>Flavobacteriales</taxon>
        <taxon>Flavobacteriaceae</taxon>
        <taxon>Kordia</taxon>
    </lineage>
</organism>
<feature type="transmembrane region" description="Helical" evidence="1">
    <location>
        <begin position="264"/>
        <end position="283"/>
    </location>
</feature>